<gene>
    <name evidence="1" type="ORF">UFOVP1195_12</name>
    <name evidence="2" type="ORF">UFOVP1288_12</name>
    <name evidence="3" type="ORF">UFOVP1409_12</name>
</gene>
<evidence type="ECO:0000313" key="3">
    <source>
        <dbReference type="EMBL" id="CAB4204913.1"/>
    </source>
</evidence>
<sequence>MNTGIEIILARMDSHPEEFTGYWDQTNAHTWDWLYYDLITNDNERACCFTSEEIKTLREKFFSLQGESFTRRVMSTLMPVEEEEFIPIKNPSIMMSTSAGPGVQGYPGITVPINSYKQAQLQAQLQAQAHQNQALLQKQAYNQTLSATPTQGVLQSIPKKLGL</sequence>
<evidence type="ECO:0000313" key="1">
    <source>
        <dbReference type="EMBL" id="CAB4189705.1"/>
    </source>
</evidence>
<evidence type="ECO:0000313" key="2">
    <source>
        <dbReference type="EMBL" id="CAB4195396.1"/>
    </source>
</evidence>
<dbReference type="EMBL" id="LR797352">
    <property type="protein sequence ID" value="CAB4204913.1"/>
    <property type="molecule type" value="Genomic_DNA"/>
</dbReference>
<dbReference type="EMBL" id="LR797238">
    <property type="protein sequence ID" value="CAB4195396.1"/>
    <property type="molecule type" value="Genomic_DNA"/>
</dbReference>
<proteinExistence type="predicted"/>
<name>A0A6J5RM63_9CAUD</name>
<reference evidence="2" key="1">
    <citation type="submission" date="2020-05" db="EMBL/GenBank/DDBJ databases">
        <authorList>
            <person name="Chiriac C."/>
            <person name="Salcher M."/>
            <person name="Ghai R."/>
            <person name="Kavagutti S V."/>
        </authorList>
    </citation>
    <scope>NUCLEOTIDE SEQUENCE</scope>
</reference>
<organism evidence="2">
    <name type="scientific">uncultured Caudovirales phage</name>
    <dbReference type="NCBI Taxonomy" id="2100421"/>
    <lineage>
        <taxon>Viruses</taxon>
        <taxon>Duplodnaviria</taxon>
        <taxon>Heunggongvirae</taxon>
        <taxon>Uroviricota</taxon>
        <taxon>Caudoviricetes</taxon>
        <taxon>Peduoviridae</taxon>
        <taxon>Maltschvirus</taxon>
        <taxon>Maltschvirus maltsch</taxon>
    </lineage>
</organism>
<accession>A0A6J5RM63</accession>
<protein>
    <submittedName>
        <fullName evidence="2">Uncharacterized protein</fullName>
    </submittedName>
</protein>
<dbReference type="EMBL" id="LR797149">
    <property type="protein sequence ID" value="CAB4189705.1"/>
    <property type="molecule type" value="Genomic_DNA"/>
</dbReference>